<gene>
    <name evidence="1" type="ORF">ACIB24_02415</name>
</gene>
<reference evidence="1 2" key="1">
    <citation type="submission" date="2024-10" db="EMBL/GenBank/DDBJ databases">
        <title>The Natural Products Discovery Center: Release of the First 8490 Sequenced Strains for Exploring Actinobacteria Biosynthetic Diversity.</title>
        <authorList>
            <person name="Kalkreuter E."/>
            <person name="Kautsar S.A."/>
            <person name="Yang D."/>
            <person name="Bader C.D."/>
            <person name="Teijaro C.N."/>
            <person name="Fluegel L."/>
            <person name="Davis C.M."/>
            <person name="Simpson J.R."/>
            <person name="Lauterbach L."/>
            <person name="Steele A.D."/>
            <person name="Gui C."/>
            <person name="Meng S."/>
            <person name="Li G."/>
            <person name="Viehrig K."/>
            <person name="Ye F."/>
            <person name="Su P."/>
            <person name="Kiefer A.F."/>
            <person name="Nichols A."/>
            <person name="Cepeda A.J."/>
            <person name="Yan W."/>
            <person name="Fan B."/>
            <person name="Jiang Y."/>
            <person name="Adhikari A."/>
            <person name="Zheng C.-J."/>
            <person name="Schuster L."/>
            <person name="Cowan T.M."/>
            <person name="Smanski M.J."/>
            <person name="Chevrette M.G."/>
            <person name="De Carvalho L.P.S."/>
            <person name="Shen B."/>
        </authorList>
    </citation>
    <scope>NUCLEOTIDE SEQUENCE [LARGE SCALE GENOMIC DNA]</scope>
    <source>
        <strain evidence="1 2">NPDC049639</strain>
    </source>
</reference>
<dbReference type="EMBL" id="JBITLV010000001">
    <property type="protein sequence ID" value="MFI7585913.1"/>
    <property type="molecule type" value="Genomic_DNA"/>
</dbReference>
<comment type="caution">
    <text evidence="1">The sequence shown here is derived from an EMBL/GenBank/DDBJ whole genome shotgun (WGS) entry which is preliminary data.</text>
</comment>
<sequence length="349" mass="38362">MAFFGRRNRGSEESAQVEEGIAVTDLVYRHLLLVPTTTDPELVGSLVQDRHPSSDLHTAGELLLGRHCRLTGPYALSLEDAVEAGVPMPWTVCYCLEAPVEREAPPLPGVDDRDGFAFAFPDGLPWRDEGRALHMLVSIARRIGGAVRCAGSLELIQPDPQRAVDHVVHAPDWLEPGVLLGLVQRDLPGAVLAIDSEDWNGPSDEAYSGAIIEHETRETPLTAAQLEYVHAYADSFDMAVLSQPPVIDAFAIVADMGHDGTIEVLTHLSDGDEPAVWREPWAAGEFYTYEVRWINPDPAQREQRVPSEAFRVARSRVAPLIATVTRSIVEATHGVVLDEDGFRVDRYLL</sequence>
<dbReference type="RefSeq" id="WP_398274625.1">
    <property type="nucleotide sequence ID" value="NZ_JBITLV010000001.1"/>
</dbReference>
<keyword evidence="2" id="KW-1185">Reference proteome</keyword>
<evidence type="ECO:0000313" key="2">
    <source>
        <dbReference type="Proteomes" id="UP001612915"/>
    </source>
</evidence>
<accession>A0ABW8AHR9</accession>
<name>A0ABW8AHR9_9ACTN</name>
<protein>
    <submittedName>
        <fullName evidence="1">Uncharacterized protein</fullName>
    </submittedName>
</protein>
<dbReference type="Proteomes" id="UP001612915">
    <property type="component" value="Unassembled WGS sequence"/>
</dbReference>
<evidence type="ECO:0000313" key="1">
    <source>
        <dbReference type="EMBL" id="MFI7585913.1"/>
    </source>
</evidence>
<proteinExistence type="predicted"/>
<organism evidence="1 2">
    <name type="scientific">Spongisporangium articulatum</name>
    <dbReference type="NCBI Taxonomy" id="3362603"/>
    <lineage>
        <taxon>Bacteria</taxon>
        <taxon>Bacillati</taxon>
        <taxon>Actinomycetota</taxon>
        <taxon>Actinomycetes</taxon>
        <taxon>Kineosporiales</taxon>
        <taxon>Kineosporiaceae</taxon>
        <taxon>Spongisporangium</taxon>
    </lineage>
</organism>